<evidence type="ECO:0000313" key="4">
    <source>
        <dbReference type="Proteomes" id="UP000729402"/>
    </source>
</evidence>
<evidence type="ECO:0000256" key="1">
    <source>
        <dbReference type="SAM" id="MobiDB-lite"/>
    </source>
</evidence>
<dbReference type="EMBL" id="JAAALK010000080">
    <property type="protein sequence ID" value="KAG8093612.1"/>
    <property type="molecule type" value="Genomic_DNA"/>
</dbReference>
<reference evidence="3" key="1">
    <citation type="journal article" date="2021" name="bioRxiv">
        <title>Whole Genome Assembly and Annotation of Northern Wild Rice, Zizania palustris L., Supports a Whole Genome Duplication in the Zizania Genus.</title>
        <authorList>
            <person name="Haas M."/>
            <person name="Kono T."/>
            <person name="Macchietto M."/>
            <person name="Millas R."/>
            <person name="McGilp L."/>
            <person name="Shao M."/>
            <person name="Duquette J."/>
            <person name="Hirsch C.N."/>
            <person name="Kimball J."/>
        </authorList>
    </citation>
    <scope>NUCLEOTIDE SEQUENCE</scope>
    <source>
        <tissue evidence="3">Fresh leaf tissue</tissue>
    </source>
</reference>
<proteinExistence type="predicted"/>
<comment type="caution">
    <text evidence="3">The sequence shown here is derived from an EMBL/GenBank/DDBJ whole genome shotgun (WGS) entry which is preliminary data.</text>
</comment>
<feature type="compositionally biased region" description="Low complexity" evidence="1">
    <location>
        <begin position="150"/>
        <end position="161"/>
    </location>
</feature>
<reference evidence="3" key="2">
    <citation type="submission" date="2021-02" db="EMBL/GenBank/DDBJ databases">
        <authorList>
            <person name="Kimball J.A."/>
            <person name="Haas M.W."/>
            <person name="Macchietto M."/>
            <person name="Kono T."/>
            <person name="Duquette J."/>
            <person name="Shao M."/>
        </authorList>
    </citation>
    <scope>NUCLEOTIDE SEQUENCE</scope>
    <source>
        <tissue evidence="3">Fresh leaf tissue</tissue>
    </source>
</reference>
<evidence type="ECO:0000313" key="3">
    <source>
        <dbReference type="EMBL" id="KAG8093612.1"/>
    </source>
</evidence>
<gene>
    <name evidence="3" type="ORF">GUJ93_ZPchr0012g20514</name>
</gene>
<organism evidence="3 4">
    <name type="scientific">Zizania palustris</name>
    <name type="common">Northern wild rice</name>
    <dbReference type="NCBI Taxonomy" id="103762"/>
    <lineage>
        <taxon>Eukaryota</taxon>
        <taxon>Viridiplantae</taxon>
        <taxon>Streptophyta</taxon>
        <taxon>Embryophyta</taxon>
        <taxon>Tracheophyta</taxon>
        <taxon>Spermatophyta</taxon>
        <taxon>Magnoliopsida</taxon>
        <taxon>Liliopsida</taxon>
        <taxon>Poales</taxon>
        <taxon>Poaceae</taxon>
        <taxon>BOP clade</taxon>
        <taxon>Oryzoideae</taxon>
        <taxon>Oryzeae</taxon>
        <taxon>Zizaniinae</taxon>
        <taxon>Zizania</taxon>
    </lineage>
</organism>
<feature type="signal peptide" evidence="2">
    <location>
        <begin position="1"/>
        <end position="19"/>
    </location>
</feature>
<accession>A0A8J6BR59</accession>
<dbReference type="Proteomes" id="UP000729402">
    <property type="component" value="Unassembled WGS sequence"/>
</dbReference>
<keyword evidence="4" id="KW-1185">Reference proteome</keyword>
<keyword evidence="2" id="KW-0732">Signal</keyword>
<feature type="region of interest" description="Disordered" evidence="1">
    <location>
        <begin position="150"/>
        <end position="171"/>
    </location>
</feature>
<evidence type="ECO:0008006" key="5">
    <source>
        <dbReference type="Google" id="ProtNLM"/>
    </source>
</evidence>
<feature type="region of interest" description="Disordered" evidence="1">
    <location>
        <begin position="18"/>
        <end position="40"/>
    </location>
</feature>
<feature type="chain" id="PRO_5035309234" description="Bifunctional inhibitor/plant lipid transfer protein/seed storage helical domain-containing protein" evidence="2">
    <location>
        <begin position="20"/>
        <end position="171"/>
    </location>
</feature>
<evidence type="ECO:0000256" key="2">
    <source>
        <dbReference type="SAM" id="SignalP"/>
    </source>
</evidence>
<protein>
    <recommendedName>
        <fullName evidence="5">Bifunctional inhibitor/plant lipid transfer protein/seed storage helical domain-containing protein</fullName>
    </recommendedName>
</protein>
<sequence>MGLIRRLACILTSAASTLSLEDTPPPSSPPQRHHLPPPSPETAVAARCCHNIVARSCPDVAAARCCHNVVTRSCPDVAAAAVRNPPPPPKLPPLDALAHLLLSPTHPSAPIAAMLLCRLISLGSQAFVYPALSPTTQSSLRALLLFADSAPSSPSPSRRSSLTGRHHHPLL</sequence>
<name>A0A8J6BR59_ZIZPA</name>
<dbReference type="AlphaFoldDB" id="A0A8J6BR59"/>